<feature type="chain" id="PRO_5021751901" evidence="5">
    <location>
        <begin position="32"/>
        <end position="846"/>
    </location>
</feature>
<sequence precursor="true">MPNHLLCWLKPVALLAAAAWVSLQGAPATCADDAAGLELFEKQIRPVLVAQCYQCHSAEAEQAGKLKAGLRLDTREGLLQGGESGAAIVPGNTRKGLLLSALRYEDLEMPPKQKLPDDVIGAFEKWIELGAPDPREETQVAGAQRVIDLDEGRQFWCFQPVQQPTPPQVASDWPRSDIDQFILARLNAEKLQPVADASPGVLVRRLYLDLIGLPPSPAQQASFEQAHAKDAQKAVAVLVDELLDSPQFGERWGRHWLDVARYAESNGNSRNATFPHAWRYRDYVIDAFNADTPYDRFLLEQIAGDLLPATSPVERNRNLVATGFLALGSKPVIGKGSGFSPDIVADQIEVVTRGVLGLTVSCARCHDHKFDPIPTTDYYGLAGVFASTETLYGGGSGGMNGAPATDLHALASSDPAVSQAYEDWQASLDAVLERQKKVDAQLQKMGVGPKRKGAGKKAAANRARRKNKNADEPAAANDGKVAQLQEQSRQIAAELKQLRDKAVDPPGEAMGARELGRVLETPIYIRGETPKGPVIPRRFVSVALQETPVLPTDASGRLELAQWLGDRGNPLTARVLANRIWLHLLGEGLVRTPDNFGVNGELPSHPELLDALASQLMADDWSIKSLIRRIVLSRTYQLSGAYDGHNYETDPDNVFLWRHTRRRLEAEAIRDGMLAVSGQLDISRPAGSVVSRYNGQLIQDKLTPDVIHQPSLHRAIYLPILRNGLPEELEVFDVAEPSLVVGQRSVTTVPAQDLFLMNSPLVAEQAGHFARLIQAAGSDDASRIEAAYRRALNRSPEPRETERAITFLKQARTALQPQGDANAANDQAWSALCQGLFLSAEFRYLP</sequence>
<evidence type="ECO:0000256" key="5">
    <source>
        <dbReference type="SAM" id="SignalP"/>
    </source>
</evidence>
<keyword evidence="1 3" id="KW-0479">Metal-binding</keyword>
<dbReference type="AlphaFoldDB" id="A0A518DZY5"/>
<dbReference type="InterPro" id="IPR011429">
    <property type="entry name" value="Cyt_c_Planctomycete-type"/>
</dbReference>
<dbReference type="GO" id="GO:0020037">
    <property type="term" value="F:heme binding"/>
    <property type="evidence" value="ECO:0007669"/>
    <property type="project" value="InterPro"/>
</dbReference>
<dbReference type="InterPro" id="IPR009056">
    <property type="entry name" value="Cyt_c-like_dom"/>
</dbReference>
<dbReference type="PANTHER" id="PTHR35889:SF3">
    <property type="entry name" value="F-BOX DOMAIN-CONTAINING PROTEIN"/>
    <property type="match status" value="1"/>
</dbReference>
<evidence type="ECO:0000256" key="3">
    <source>
        <dbReference type="PROSITE-ProRule" id="PRU00433"/>
    </source>
</evidence>
<reference evidence="7 8" key="1">
    <citation type="submission" date="2019-02" db="EMBL/GenBank/DDBJ databases">
        <title>Deep-cultivation of Planctomycetes and their phenomic and genomic characterization uncovers novel biology.</title>
        <authorList>
            <person name="Wiegand S."/>
            <person name="Jogler M."/>
            <person name="Boedeker C."/>
            <person name="Pinto D."/>
            <person name="Vollmers J."/>
            <person name="Rivas-Marin E."/>
            <person name="Kohn T."/>
            <person name="Peeters S.H."/>
            <person name="Heuer A."/>
            <person name="Rast P."/>
            <person name="Oberbeckmann S."/>
            <person name="Bunk B."/>
            <person name="Jeske O."/>
            <person name="Meyerdierks A."/>
            <person name="Storesund J.E."/>
            <person name="Kallscheuer N."/>
            <person name="Luecker S."/>
            <person name="Lage O.M."/>
            <person name="Pohl T."/>
            <person name="Merkel B.J."/>
            <person name="Hornburger P."/>
            <person name="Mueller R.-W."/>
            <person name="Bruemmer F."/>
            <person name="Labrenz M."/>
            <person name="Spormann A.M."/>
            <person name="Op den Camp H."/>
            <person name="Overmann J."/>
            <person name="Amann R."/>
            <person name="Jetten M.S.M."/>
            <person name="Mascher T."/>
            <person name="Medema M.H."/>
            <person name="Devos D.P."/>
            <person name="Kaster A.-K."/>
            <person name="Ovreas L."/>
            <person name="Rohde M."/>
            <person name="Galperin M.Y."/>
            <person name="Jogler C."/>
        </authorList>
    </citation>
    <scope>NUCLEOTIDE SEQUENCE [LARGE SCALE GENOMIC DNA]</scope>
    <source>
        <strain evidence="7 8">Pla85_3_4</strain>
    </source>
</reference>
<evidence type="ECO:0000256" key="1">
    <source>
        <dbReference type="ARBA" id="ARBA00022723"/>
    </source>
</evidence>
<dbReference type="EMBL" id="CP036433">
    <property type="protein sequence ID" value="QDU97399.1"/>
    <property type="molecule type" value="Genomic_DNA"/>
</dbReference>
<accession>A0A518DZY5</accession>
<keyword evidence="8" id="KW-1185">Reference proteome</keyword>
<name>A0A518DZY5_9BACT</name>
<feature type="region of interest" description="Disordered" evidence="4">
    <location>
        <begin position="443"/>
        <end position="486"/>
    </location>
</feature>
<keyword evidence="2 3" id="KW-0408">Iron</keyword>
<dbReference type="GO" id="GO:0046872">
    <property type="term" value="F:metal ion binding"/>
    <property type="evidence" value="ECO:0007669"/>
    <property type="project" value="UniProtKB-KW"/>
</dbReference>
<dbReference type="InterPro" id="IPR011444">
    <property type="entry name" value="DUF1549"/>
</dbReference>
<feature type="domain" description="Cytochrome c" evidence="6">
    <location>
        <begin position="31"/>
        <end position="186"/>
    </location>
</feature>
<feature type="signal peptide" evidence="5">
    <location>
        <begin position="1"/>
        <end position="31"/>
    </location>
</feature>
<keyword evidence="3" id="KW-0349">Heme</keyword>
<dbReference type="OrthoDB" id="127107at2"/>
<evidence type="ECO:0000256" key="2">
    <source>
        <dbReference type="ARBA" id="ARBA00023004"/>
    </source>
</evidence>
<proteinExistence type="predicted"/>
<keyword evidence="5" id="KW-0732">Signal</keyword>
<evidence type="ECO:0000313" key="7">
    <source>
        <dbReference type="EMBL" id="QDU97399.1"/>
    </source>
</evidence>
<dbReference type="InterPro" id="IPR022655">
    <property type="entry name" value="DUF1553"/>
</dbReference>
<dbReference type="KEGG" id="lcre:Pla8534_52450"/>
<protein>
    <submittedName>
        <fullName evidence="7">Planctomycete cytochrome C</fullName>
    </submittedName>
</protein>
<evidence type="ECO:0000259" key="6">
    <source>
        <dbReference type="PROSITE" id="PS51007"/>
    </source>
</evidence>
<dbReference type="Pfam" id="PF07635">
    <property type="entry name" value="PSCyt1"/>
    <property type="match status" value="1"/>
</dbReference>
<evidence type="ECO:0000313" key="8">
    <source>
        <dbReference type="Proteomes" id="UP000317648"/>
    </source>
</evidence>
<dbReference type="Pfam" id="PF07583">
    <property type="entry name" value="PSCyt2"/>
    <property type="match status" value="1"/>
</dbReference>
<dbReference type="Pfam" id="PF07587">
    <property type="entry name" value="PSD1"/>
    <property type="match status" value="1"/>
</dbReference>
<organism evidence="7 8">
    <name type="scientific">Lignipirellula cremea</name>
    <dbReference type="NCBI Taxonomy" id="2528010"/>
    <lineage>
        <taxon>Bacteria</taxon>
        <taxon>Pseudomonadati</taxon>
        <taxon>Planctomycetota</taxon>
        <taxon>Planctomycetia</taxon>
        <taxon>Pirellulales</taxon>
        <taxon>Pirellulaceae</taxon>
        <taxon>Lignipirellula</taxon>
    </lineage>
</organism>
<dbReference type="PANTHER" id="PTHR35889">
    <property type="entry name" value="CYCLOINULO-OLIGOSACCHARIDE FRUCTANOTRANSFERASE-RELATED"/>
    <property type="match status" value="1"/>
</dbReference>
<dbReference type="Proteomes" id="UP000317648">
    <property type="component" value="Chromosome"/>
</dbReference>
<dbReference type="GO" id="GO:0009055">
    <property type="term" value="F:electron transfer activity"/>
    <property type="evidence" value="ECO:0007669"/>
    <property type="project" value="InterPro"/>
</dbReference>
<dbReference type="RefSeq" id="WP_145056180.1">
    <property type="nucleotide sequence ID" value="NZ_CP036433.1"/>
</dbReference>
<dbReference type="PROSITE" id="PS51007">
    <property type="entry name" value="CYTC"/>
    <property type="match status" value="1"/>
</dbReference>
<gene>
    <name evidence="7" type="ORF">Pla8534_52450</name>
</gene>
<evidence type="ECO:0000256" key="4">
    <source>
        <dbReference type="SAM" id="MobiDB-lite"/>
    </source>
</evidence>